<sequence>MPKLIEYFGLIFYFYSNEHLPVHVHVSHAEYETIFELFFEDGKLTEVQLRKADGVEMLPAKDQKEAMKVIEAYADEIAQKWLEFFVLKKKPKIRKITKRL</sequence>
<accession>A0ABP8KRZ4</accession>
<proteinExistence type="predicted"/>
<dbReference type="EMBL" id="BAABHB010000010">
    <property type="protein sequence ID" value="GAA4413365.1"/>
    <property type="molecule type" value="Genomic_DNA"/>
</dbReference>
<organism evidence="1 2">
    <name type="scientific">Nibrella viscosa</name>
    <dbReference type="NCBI Taxonomy" id="1084524"/>
    <lineage>
        <taxon>Bacteria</taxon>
        <taxon>Pseudomonadati</taxon>
        <taxon>Bacteroidota</taxon>
        <taxon>Cytophagia</taxon>
        <taxon>Cytophagales</taxon>
        <taxon>Spirosomataceae</taxon>
        <taxon>Nibrella</taxon>
    </lineage>
</organism>
<evidence type="ECO:0000313" key="1">
    <source>
        <dbReference type="EMBL" id="GAA4413365.1"/>
    </source>
</evidence>
<dbReference type="Pfam" id="PF13711">
    <property type="entry name" value="DUF4160"/>
    <property type="match status" value="1"/>
</dbReference>
<evidence type="ECO:0008006" key="3">
    <source>
        <dbReference type="Google" id="ProtNLM"/>
    </source>
</evidence>
<dbReference type="RefSeq" id="WP_345269893.1">
    <property type="nucleotide sequence ID" value="NZ_BAABHB010000010.1"/>
</dbReference>
<dbReference type="Proteomes" id="UP001500936">
    <property type="component" value="Unassembled WGS sequence"/>
</dbReference>
<comment type="caution">
    <text evidence="1">The sequence shown here is derived from an EMBL/GenBank/DDBJ whole genome shotgun (WGS) entry which is preliminary data.</text>
</comment>
<dbReference type="InterPro" id="IPR025427">
    <property type="entry name" value="DUF4160"/>
</dbReference>
<reference evidence="2" key="1">
    <citation type="journal article" date="2019" name="Int. J. Syst. Evol. Microbiol.">
        <title>The Global Catalogue of Microorganisms (GCM) 10K type strain sequencing project: providing services to taxonomists for standard genome sequencing and annotation.</title>
        <authorList>
            <consortium name="The Broad Institute Genomics Platform"/>
            <consortium name="The Broad Institute Genome Sequencing Center for Infectious Disease"/>
            <person name="Wu L."/>
            <person name="Ma J."/>
        </authorList>
    </citation>
    <scope>NUCLEOTIDE SEQUENCE [LARGE SCALE GENOMIC DNA]</scope>
    <source>
        <strain evidence="2">JCM 17925</strain>
    </source>
</reference>
<protein>
    <recommendedName>
        <fullName evidence="3">DUF4160 domain-containing protein</fullName>
    </recommendedName>
</protein>
<gene>
    <name evidence="1" type="ORF">GCM10023187_41560</name>
</gene>
<name>A0ABP8KRZ4_9BACT</name>
<evidence type="ECO:0000313" key="2">
    <source>
        <dbReference type="Proteomes" id="UP001500936"/>
    </source>
</evidence>
<keyword evidence="2" id="KW-1185">Reference proteome</keyword>